<feature type="transmembrane region" description="Helical" evidence="7">
    <location>
        <begin position="316"/>
        <end position="349"/>
    </location>
</feature>
<feature type="compositionally biased region" description="Polar residues" evidence="6">
    <location>
        <begin position="10"/>
        <end position="28"/>
    </location>
</feature>
<evidence type="ECO:0000313" key="9">
    <source>
        <dbReference type="Proteomes" id="UP000095085"/>
    </source>
</evidence>
<comment type="subcellular location">
    <subcellularLocation>
        <location evidence="1">Membrane</location>
        <topology evidence="1">Multi-pass membrane protein</topology>
    </subcellularLocation>
</comment>
<dbReference type="NCBIfam" id="TIGR00800">
    <property type="entry name" value="ncs1"/>
    <property type="match status" value="1"/>
</dbReference>
<dbReference type="EMBL" id="KV454539">
    <property type="protein sequence ID" value="ODV68730.1"/>
    <property type="molecule type" value="Genomic_DNA"/>
</dbReference>
<feature type="transmembrane region" description="Helical" evidence="7">
    <location>
        <begin position="209"/>
        <end position="227"/>
    </location>
</feature>
<reference evidence="9" key="1">
    <citation type="submission" date="2016-05" db="EMBL/GenBank/DDBJ databases">
        <title>Comparative genomics of biotechnologically important yeasts.</title>
        <authorList>
            <consortium name="DOE Joint Genome Institute"/>
            <person name="Riley R."/>
            <person name="Haridas S."/>
            <person name="Wolfe K.H."/>
            <person name="Lopes M.R."/>
            <person name="Hittinger C.T."/>
            <person name="Goker M."/>
            <person name="Salamov A."/>
            <person name="Wisecaver J."/>
            <person name="Long T.M."/>
            <person name="Aerts A.L."/>
            <person name="Barry K."/>
            <person name="Choi C."/>
            <person name="Clum A."/>
            <person name="Coughlan A.Y."/>
            <person name="Deshpande S."/>
            <person name="Douglass A.P."/>
            <person name="Hanson S.J."/>
            <person name="Klenk H.-P."/>
            <person name="Labutti K."/>
            <person name="Lapidus A."/>
            <person name="Lindquist E."/>
            <person name="Lipzen A."/>
            <person name="Meier-Kolthoff J.P."/>
            <person name="Ohm R.A."/>
            <person name="Otillar R.P."/>
            <person name="Pangilinan J."/>
            <person name="Peng Y."/>
            <person name="Rokas A."/>
            <person name="Rosa C.A."/>
            <person name="Scheuner C."/>
            <person name="Sibirny A.A."/>
            <person name="Slot J.C."/>
            <person name="Stielow J.B."/>
            <person name="Sun H."/>
            <person name="Kurtzman C.P."/>
            <person name="Blackwell M."/>
            <person name="Grigoriev I.V."/>
            <person name="Jeffries T.W."/>
        </authorList>
    </citation>
    <scope>NUCLEOTIDE SEQUENCE [LARGE SCALE GENOMIC DNA]</scope>
    <source>
        <strain evidence="9">NRRL Y-1933</strain>
    </source>
</reference>
<sequence length="610" mass="68610">MSDVKKDTIVSASDNVNDQDSFNYEQNTSSSSRSESGEKSIWTKINSVLRIDEPSDLTKTQMFLYNYDLKPVEYARRQWNWYNYVFFWIADSFNINTFQIAATGVAAGMTWWQTWLSVWLGYLLCGVFVSIGSRVGIMYHISFPVAVRSSFGLFGALWPIINRVVMSCVWYAVQCAVAGPTFELMLRSIFGNNLEEKIPNHISDPDLTTFKFLSFFLFWLFALPFLWFPPHKIRHLFTVKAYIAPPAGILFLIWTLVKCNGVGPIIHQKLSLHGSDFAWAFVESTMNALANFATLIVNAPDFSRFARTPSFSMKYIVYTVTIPLCFSITALIGILISSASTVLYGTTYWSPLDVLSEFLNHDYSSKSRAGVFFISAAFALAQLGTNISANSLSFGTDLTSILPSYFNIRRGSYICALLALAVCPWKLNSSSSKFTTYLSAYSVFLSSIAGVVACDYFYIRRGYLKLTHLFSTFAPENPSMPSFYYYCKIGCNWRAYIAYICGILPNIVGFVGATGTHKVPLGATQVYHLNYFMGFCSAFLVYAFVCYFSPVPGTPGVGFFEKGWFEEAADVEFFEEELQGHVLHEGLEEDTAYTTARNDSTKDYKGDISV</sequence>
<proteinExistence type="inferred from homology"/>
<feature type="transmembrane region" description="Helical" evidence="7">
    <location>
        <begin position="151"/>
        <end position="173"/>
    </location>
</feature>
<dbReference type="GO" id="GO:0015205">
    <property type="term" value="F:nucleobase transmembrane transporter activity"/>
    <property type="evidence" value="ECO:0007669"/>
    <property type="project" value="TreeGrafter"/>
</dbReference>
<feature type="transmembrane region" description="Helical" evidence="7">
    <location>
        <begin position="85"/>
        <end position="112"/>
    </location>
</feature>
<feature type="transmembrane region" description="Helical" evidence="7">
    <location>
        <begin position="439"/>
        <end position="459"/>
    </location>
</feature>
<dbReference type="InterPro" id="IPR045225">
    <property type="entry name" value="Uracil/uridine/allantoin_perm"/>
</dbReference>
<evidence type="ECO:0000256" key="1">
    <source>
        <dbReference type="ARBA" id="ARBA00004141"/>
    </source>
</evidence>
<keyword evidence="4 7" id="KW-1133">Transmembrane helix</keyword>
<keyword evidence="5 7" id="KW-0472">Membrane</keyword>
<comment type="similarity">
    <text evidence="2">Belongs to the purine-cytosine permease (2.A.39) family.</text>
</comment>
<gene>
    <name evidence="8" type="ORF">HYPBUDRAFT_152071</name>
</gene>
<keyword evidence="9" id="KW-1185">Reference proteome</keyword>
<dbReference type="GeneID" id="30995373"/>
<dbReference type="FunFam" id="1.10.4160.10:FF:000001">
    <property type="entry name" value="Uracil permease, putative"/>
    <property type="match status" value="1"/>
</dbReference>
<evidence type="ECO:0000256" key="6">
    <source>
        <dbReference type="SAM" id="MobiDB-lite"/>
    </source>
</evidence>
<dbReference type="RefSeq" id="XP_020077797.1">
    <property type="nucleotide sequence ID" value="XM_020220823.1"/>
</dbReference>
<dbReference type="Gene3D" id="1.10.4160.10">
    <property type="entry name" value="Hydantoin permease"/>
    <property type="match status" value="1"/>
</dbReference>
<dbReference type="Proteomes" id="UP000095085">
    <property type="component" value="Unassembled WGS sequence"/>
</dbReference>
<evidence type="ECO:0000256" key="5">
    <source>
        <dbReference type="ARBA" id="ARBA00023136"/>
    </source>
</evidence>
<feature type="transmembrane region" description="Helical" evidence="7">
    <location>
        <begin position="239"/>
        <end position="257"/>
    </location>
</feature>
<dbReference type="PANTHER" id="PTHR30618">
    <property type="entry name" value="NCS1 FAMILY PURINE/PYRIMIDINE TRANSPORTER"/>
    <property type="match status" value="1"/>
</dbReference>
<feature type="transmembrane region" description="Helical" evidence="7">
    <location>
        <begin position="496"/>
        <end position="517"/>
    </location>
</feature>
<evidence type="ECO:0000256" key="2">
    <source>
        <dbReference type="ARBA" id="ARBA00008974"/>
    </source>
</evidence>
<feature type="transmembrane region" description="Helical" evidence="7">
    <location>
        <begin position="529"/>
        <end position="548"/>
    </location>
</feature>
<feature type="transmembrane region" description="Helical" evidence="7">
    <location>
        <begin position="410"/>
        <end position="427"/>
    </location>
</feature>
<accession>A0A1E4RN87</accession>
<evidence type="ECO:0000256" key="4">
    <source>
        <dbReference type="ARBA" id="ARBA00022989"/>
    </source>
</evidence>
<feature type="transmembrane region" description="Helical" evidence="7">
    <location>
        <begin position="369"/>
        <end position="389"/>
    </location>
</feature>
<evidence type="ECO:0000256" key="3">
    <source>
        <dbReference type="ARBA" id="ARBA00022692"/>
    </source>
</evidence>
<dbReference type="PANTHER" id="PTHR30618:SF2">
    <property type="entry name" value="ALLANTOIN PERMEASE-RELATED"/>
    <property type="match status" value="1"/>
</dbReference>
<organism evidence="8 9">
    <name type="scientific">Hyphopichia burtonii NRRL Y-1933</name>
    <dbReference type="NCBI Taxonomy" id="984485"/>
    <lineage>
        <taxon>Eukaryota</taxon>
        <taxon>Fungi</taxon>
        <taxon>Dikarya</taxon>
        <taxon>Ascomycota</taxon>
        <taxon>Saccharomycotina</taxon>
        <taxon>Pichiomycetes</taxon>
        <taxon>Debaryomycetaceae</taxon>
        <taxon>Hyphopichia</taxon>
    </lineage>
</organism>
<name>A0A1E4RN87_9ASCO</name>
<protein>
    <submittedName>
        <fullName evidence="8">Allantoin permease</fullName>
    </submittedName>
</protein>
<dbReference type="AlphaFoldDB" id="A0A1E4RN87"/>
<dbReference type="GO" id="GO:0005886">
    <property type="term" value="C:plasma membrane"/>
    <property type="evidence" value="ECO:0007669"/>
    <property type="project" value="TreeGrafter"/>
</dbReference>
<dbReference type="STRING" id="984485.A0A1E4RN87"/>
<feature type="transmembrane region" description="Helical" evidence="7">
    <location>
        <begin position="277"/>
        <end position="296"/>
    </location>
</feature>
<feature type="region of interest" description="Disordered" evidence="6">
    <location>
        <begin position="1"/>
        <end position="35"/>
    </location>
</feature>
<dbReference type="CDD" id="cd11482">
    <property type="entry name" value="SLC-NCS1sbd_NRT1-like"/>
    <property type="match status" value="1"/>
</dbReference>
<evidence type="ECO:0000256" key="7">
    <source>
        <dbReference type="SAM" id="Phobius"/>
    </source>
</evidence>
<dbReference type="InterPro" id="IPR012681">
    <property type="entry name" value="NCS1"/>
</dbReference>
<evidence type="ECO:0000313" key="8">
    <source>
        <dbReference type="EMBL" id="ODV68730.1"/>
    </source>
</evidence>
<dbReference type="OrthoDB" id="2018619at2759"/>
<feature type="transmembrane region" description="Helical" evidence="7">
    <location>
        <begin position="118"/>
        <end position="139"/>
    </location>
</feature>
<dbReference type="Pfam" id="PF02133">
    <property type="entry name" value="Transp_cyt_pur"/>
    <property type="match status" value="1"/>
</dbReference>
<dbReference type="InterPro" id="IPR001248">
    <property type="entry name" value="Pur-cyt_permease"/>
</dbReference>
<keyword evidence="3 7" id="KW-0812">Transmembrane</keyword>